<reference evidence="2" key="1">
    <citation type="submission" date="2011-05" db="EMBL/GenBank/DDBJ databases">
        <authorList>
            <person name="Richards S.R."/>
            <person name="Qu J."/>
            <person name="Jiang H."/>
            <person name="Jhangiani S.N."/>
            <person name="Agravi P."/>
            <person name="Goodspeed R."/>
            <person name="Gross S."/>
            <person name="Mandapat C."/>
            <person name="Jackson L."/>
            <person name="Mathew T."/>
            <person name="Pu L."/>
            <person name="Thornton R."/>
            <person name="Saada N."/>
            <person name="Wilczek-Boney K.B."/>
            <person name="Lee S."/>
            <person name="Kovar C."/>
            <person name="Wu Y."/>
            <person name="Scherer S.E."/>
            <person name="Worley K.C."/>
            <person name="Muzny D.M."/>
            <person name="Gibbs R."/>
        </authorList>
    </citation>
    <scope>NUCLEOTIDE SEQUENCE</scope>
    <source>
        <strain evidence="2">Brora</strain>
    </source>
</reference>
<proteinExistence type="predicted"/>
<evidence type="ECO:0000313" key="2">
    <source>
        <dbReference type="Proteomes" id="UP000014500"/>
    </source>
</evidence>
<organism evidence="1 2">
    <name type="scientific">Strigamia maritima</name>
    <name type="common">European centipede</name>
    <name type="synonym">Geophilus maritimus</name>
    <dbReference type="NCBI Taxonomy" id="126957"/>
    <lineage>
        <taxon>Eukaryota</taxon>
        <taxon>Metazoa</taxon>
        <taxon>Ecdysozoa</taxon>
        <taxon>Arthropoda</taxon>
        <taxon>Myriapoda</taxon>
        <taxon>Chilopoda</taxon>
        <taxon>Pleurostigmophora</taxon>
        <taxon>Geophilomorpha</taxon>
        <taxon>Linotaeniidae</taxon>
        <taxon>Strigamia</taxon>
    </lineage>
</organism>
<dbReference type="AlphaFoldDB" id="T1JJQ5"/>
<dbReference type="EMBL" id="JH431361">
    <property type="status" value="NOT_ANNOTATED_CDS"/>
    <property type="molecule type" value="Genomic_DNA"/>
</dbReference>
<accession>T1JJQ5</accession>
<reference evidence="1" key="2">
    <citation type="submission" date="2015-02" db="UniProtKB">
        <authorList>
            <consortium name="EnsemblMetazoa"/>
        </authorList>
    </citation>
    <scope>IDENTIFICATION</scope>
</reference>
<evidence type="ECO:0000313" key="1">
    <source>
        <dbReference type="EnsemblMetazoa" id="SMAR014085-PA"/>
    </source>
</evidence>
<protein>
    <submittedName>
        <fullName evidence="1">Uncharacterized protein</fullName>
    </submittedName>
</protein>
<name>T1JJQ5_STRMM</name>
<dbReference type="HOGENOM" id="CLU_1951480_0_0_1"/>
<sequence>MAMALCFTGFHENPRDFTGFHRIYIRSVSNFVMIFSTGICIVDEVIHLLVCQGFNYTQEVEFNNSDGKLLAFKKKPPVARKIDTTYFRGLKKINNGDYKQALKVILICITPCTVSFVRSFITSSLMINI</sequence>
<dbReference type="EnsemblMetazoa" id="SMAR014085-RA">
    <property type="protein sequence ID" value="SMAR014085-PA"/>
    <property type="gene ID" value="SMAR014085"/>
</dbReference>
<dbReference type="Proteomes" id="UP000014500">
    <property type="component" value="Unassembled WGS sequence"/>
</dbReference>
<keyword evidence="2" id="KW-1185">Reference proteome</keyword>